<feature type="compositionally biased region" description="Low complexity" evidence="1">
    <location>
        <begin position="186"/>
        <end position="200"/>
    </location>
</feature>
<gene>
    <name evidence="2" type="ORF">T440DRAFT_471075</name>
</gene>
<evidence type="ECO:0000313" key="2">
    <source>
        <dbReference type="EMBL" id="KAF2847362.1"/>
    </source>
</evidence>
<protein>
    <recommendedName>
        <fullName evidence="4">Fungal N-terminal domain-containing protein</fullName>
    </recommendedName>
</protein>
<sequence>MAEVVGAGAAGVQLFETAIDIFKHIKTSYKRSKELTSILDKHGLELERIRDLSDSVRNEKALEGAKFSEPLARIKELEHKICKWLAKVDPGDKTSLRKFADQLVRGQDDRKKLDNIMQDLDRAKSDLSMIMAMHQAKVSYKISEAVIPRNNHAFALNQKSVKHRSAVRGTKTIVPSPARSNDHFSDSGISSDSSSETSTQEETRSISGSISDLLPGPLVRSIKRNKAIRGATMINASLGKVDRGAHIQVLEIEDNECEDDAEMINYPNDEEGMEILQKRQVARAAHAREQRRIMMEEQREQLLWEKKNGFR</sequence>
<dbReference type="Proteomes" id="UP000799423">
    <property type="component" value="Unassembled WGS sequence"/>
</dbReference>
<organism evidence="2 3">
    <name type="scientific">Plenodomus tracheiphilus IPT5</name>
    <dbReference type="NCBI Taxonomy" id="1408161"/>
    <lineage>
        <taxon>Eukaryota</taxon>
        <taxon>Fungi</taxon>
        <taxon>Dikarya</taxon>
        <taxon>Ascomycota</taxon>
        <taxon>Pezizomycotina</taxon>
        <taxon>Dothideomycetes</taxon>
        <taxon>Pleosporomycetidae</taxon>
        <taxon>Pleosporales</taxon>
        <taxon>Pleosporineae</taxon>
        <taxon>Leptosphaeriaceae</taxon>
        <taxon>Plenodomus</taxon>
    </lineage>
</organism>
<accession>A0A6A7AWB8</accession>
<dbReference type="OrthoDB" id="3559235at2759"/>
<dbReference type="AlphaFoldDB" id="A0A6A7AWB8"/>
<keyword evidence="3" id="KW-1185">Reference proteome</keyword>
<dbReference type="EMBL" id="MU006326">
    <property type="protein sequence ID" value="KAF2847362.1"/>
    <property type="molecule type" value="Genomic_DNA"/>
</dbReference>
<evidence type="ECO:0008006" key="4">
    <source>
        <dbReference type="Google" id="ProtNLM"/>
    </source>
</evidence>
<name>A0A6A7AWB8_9PLEO</name>
<evidence type="ECO:0000313" key="3">
    <source>
        <dbReference type="Proteomes" id="UP000799423"/>
    </source>
</evidence>
<feature type="region of interest" description="Disordered" evidence="1">
    <location>
        <begin position="165"/>
        <end position="210"/>
    </location>
</feature>
<reference evidence="2" key="1">
    <citation type="submission" date="2020-01" db="EMBL/GenBank/DDBJ databases">
        <authorList>
            <consortium name="DOE Joint Genome Institute"/>
            <person name="Haridas S."/>
            <person name="Albert R."/>
            <person name="Binder M."/>
            <person name="Bloem J."/>
            <person name="Labutti K."/>
            <person name="Salamov A."/>
            <person name="Andreopoulos B."/>
            <person name="Baker S.E."/>
            <person name="Barry K."/>
            <person name="Bills G."/>
            <person name="Bluhm B.H."/>
            <person name="Cannon C."/>
            <person name="Castanera R."/>
            <person name="Culley D.E."/>
            <person name="Daum C."/>
            <person name="Ezra D."/>
            <person name="Gonzalez J.B."/>
            <person name="Henrissat B."/>
            <person name="Kuo A."/>
            <person name="Liang C."/>
            <person name="Lipzen A."/>
            <person name="Lutzoni F."/>
            <person name="Magnuson J."/>
            <person name="Mondo S."/>
            <person name="Nolan M."/>
            <person name="Ohm R."/>
            <person name="Pangilinan J."/>
            <person name="Park H.-J."/>
            <person name="Ramirez L."/>
            <person name="Alfaro M."/>
            <person name="Sun H."/>
            <person name="Tritt A."/>
            <person name="Yoshinaga Y."/>
            <person name="Zwiers L.-H."/>
            <person name="Turgeon B.G."/>
            <person name="Goodwin S.B."/>
            <person name="Spatafora J.W."/>
            <person name="Crous P.W."/>
            <person name="Grigoriev I.V."/>
        </authorList>
    </citation>
    <scope>NUCLEOTIDE SEQUENCE</scope>
    <source>
        <strain evidence="2">IPT5</strain>
    </source>
</reference>
<proteinExistence type="predicted"/>
<evidence type="ECO:0000256" key="1">
    <source>
        <dbReference type="SAM" id="MobiDB-lite"/>
    </source>
</evidence>